<gene>
    <name evidence="1" type="ORF">GQF01_16110</name>
</gene>
<evidence type="ECO:0000313" key="1">
    <source>
        <dbReference type="EMBL" id="MZQ83637.1"/>
    </source>
</evidence>
<name>A0A6L8V095_9BACL</name>
<reference evidence="1 2" key="1">
    <citation type="submission" date="2019-12" db="EMBL/GenBank/DDBJ databases">
        <title>Paenibacillus sp. nov. sp. isolated from soil.</title>
        <authorList>
            <person name="Kim J."/>
            <person name="Jeong S.E."/>
            <person name="Jung H.S."/>
            <person name="Jeon C.O."/>
        </authorList>
    </citation>
    <scope>NUCLEOTIDE SEQUENCE [LARGE SCALE GENOMIC DNA]</scope>
    <source>
        <strain evidence="1 2">5J-6</strain>
    </source>
</reference>
<protein>
    <submittedName>
        <fullName evidence="1">Uncharacterized protein</fullName>
    </submittedName>
</protein>
<comment type="caution">
    <text evidence="1">The sequence shown here is derived from an EMBL/GenBank/DDBJ whole genome shotgun (WGS) entry which is preliminary data.</text>
</comment>
<sequence length="55" mass="6669">MYSLSTSVWKKAQRTYHKVLHAYNSILYRDCLDVEMKEALFEKMQHHRQKMHEGA</sequence>
<keyword evidence="2" id="KW-1185">Reference proteome</keyword>
<dbReference type="AlphaFoldDB" id="A0A6L8V095"/>
<organism evidence="1 2">
    <name type="scientific">Paenibacillus silvestris</name>
    <dbReference type="NCBI Taxonomy" id="2606219"/>
    <lineage>
        <taxon>Bacteria</taxon>
        <taxon>Bacillati</taxon>
        <taxon>Bacillota</taxon>
        <taxon>Bacilli</taxon>
        <taxon>Bacillales</taxon>
        <taxon>Paenibacillaceae</taxon>
        <taxon>Paenibacillus</taxon>
    </lineage>
</organism>
<accession>A0A6L8V095</accession>
<dbReference type="Proteomes" id="UP000481087">
    <property type="component" value="Unassembled WGS sequence"/>
</dbReference>
<proteinExistence type="predicted"/>
<dbReference type="RefSeq" id="WP_161407781.1">
    <property type="nucleotide sequence ID" value="NZ_WTUZ01000020.1"/>
</dbReference>
<evidence type="ECO:0000313" key="2">
    <source>
        <dbReference type="Proteomes" id="UP000481087"/>
    </source>
</evidence>
<dbReference type="EMBL" id="WTUZ01000020">
    <property type="protein sequence ID" value="MZQ83637.1"/>
    <property type="molecule type" value="Genomic_DNA"/>
</dbReference>